<dbReference type="AlphaFoldDB" id="A0A087UZC1"/>
<proteinExistence type="predicted"/>
<keyword evidence="2" id="KW-1185">Reference proteome</keyword>
<name>A0A087UZC1_STEMI</name>
<sequence length="93" mass="10196">MKILQPGNFDVSSSFSSDDSFSFKLLSYILSPSHIQRHQGLCSSNGLKSTFSSKLFLFFKGGSSLSFFSAISLFSEISDKSPSSTQLFISLFS</sequence>
<accession>A0A087UZC1</accession>
<reference evidence="1 2" key="1">
    <citation type="submission" date="2013-11" db="EMBL/GenBank/DDBJ databases">
        <title>Genome sequencing of Stegodyphus mimosarum.</title>
        <authorList>
            <person name="Bechsgaard J."/>
        </authorList>
    </citation>
    <scope>NUCLEOTIDE SEQUENCE [LARGE SCALE GENOMIC DNA]</scope>
</reference>
<gene>
    <name evidence="1" type="ORF">X975_08789</name>
</gene>
<dbReference type="EMBL" id="KK122429">
    <property type="protein sequence ID" value="KFM82710.1"/>
    <property type="molecule type" value="Genomic_DNA"/>
</dbReference>
<evidence type="ECO:0000313" key="2">
    <source>
        <dbReference type="Proteomes" id="UP000054359"/>
    </source>
</evidence>
<feature type="non-terminal residue" evidence="1">
    <location>
        <position position="93"/>
    </location>
</feature>
<evidence type="ECO:0000313" key="1">
    <source>
        <dbReference type="EMBL" id="KFM82710.1"/>
    </source>
</evidence>
<protein>
    <submittedName>
        <fullName evidence="1">Uncharacterized protein</fullName>
    </submittedName>
</protein>
<dbReference type="Proteomes" id="UP000054359">
    <property type="component" value="Unassembled WGS sequence"/>
</dbReference>
<organism evidence="1 2">
    <name type="scientific">Stegodyphus mimosarum</name>
    <name type="common">African social velvet spider</name>
    <dbReference type="NCBI Taxonomy" id="407821"/>
    <lineage>
        <taxon>Eukaryota</taxon>
        <taxon>Metazoa</taxon>
        <taxon>Ecdysozoa</taxon>
        <taxon>Arthropoda</taxon>
        <taxon>Chelicerata</taxon>
        <taxon>Arachnida</taxon>
        <taxon>Araneae</taxon>
        <taxon>Araneomorphae</taxon>
        <taxon>Entelegynae</taxon>
        <taxon>Eresoidea</taxon>
        <taxon>Eresidae</taxon>
        <taxon>Stegodyphus</taxon>
    </lineage>
</organism>